<accession>A0A848HA20</accession>
<dbReference type="Pfam" id="PF12728">
    <property type="entry name" value="HTH_17"/>
    <property type="match status" value="1"/>
</dbReference>
<evidence type="ECO:0000313" key="3">
    <source>
        <dbReference type="EMBL" id="NML44458.1"/>
    </source>
</evidence>
<keyword evidence="1" id="KW-0732">Signal</keyword>
<feature type="domain" description="Helix-turn-helix" evidence="2">
    <location>
        <begin position="45"/>
        <end position="93"/>
    </location>
</feature>
<feature type="signal peptide" evidence="1">
    <location>
        <begin position="1"/>
        <end position="29"/>
    </location>
</feature>
<evidence type="ECO:0000256" key="1">
    <source>
        <dbReference type="SAM" id="SignalP"/>
    </source>
</evidence>
<name>A0A848HA20_9BURK</name>
<gene>
    <name evidence="3" type="ORF">HHL11_11900</name>
</gene>
<dbReference type="AlphaFoldDB" id="A0A848HA20"/>
<dbReference type="InterPro" id="IPR041657">
    <property type="entry name" value="HTH_17"/>
</dbReference>
<evidence type="ECO:0000313" key="4">
    <source>
        <dbReference type="Proteomes" id="UP000541185"/>
    </source>
</evidence>
<comment type="caution">
    <text evidence="3">The sequence shown here is derived from an EMBL/GenBank/DDBJ whole genome shotgun (WGS) entry which is preliminary data.</text>
</comment>
<dbReference type="RefSeq" id="WP_169418585.1">
    <property type="nucleotide sequence ID" value="NZ_JABBFX010000001.1"/>
</dbReference>
<reference evidence="3 4" key="1">
    <citation type="submission" date="2020-04" db="EMBL/GenBank/DDBJ databases">
        <title>Ramlibacter sp. G-1-2-2 isolated from soil.</title>
        <authorList>
            <person name="Dahal R.H."/>
        </authorList>
    </citation>
    <scope>NUCLEOTIDE SEQUENCE [LARGE SCALE GENOMIC DNA]</scope>
    <source>
        <strain evidence="3 4">G-1-2-2</strain>
    </source>
</reference>
<protein>
    <submittedName>
        <fullName evidence="3">Helix-turn-helix domain-containing protein</fullName>
    </submittedName>
</protein>
<organism evidence="3 4">
    <name type="scientific">Ramlibacter agri</name>
    <dbReference type="NCBI Taxonomy" id="2728837"/>
    <lineage>
        <taxon>Bacteria</taxon>
        <taxon>Pseudomonadati</taxon>
        <taxon>Pseudomonadota</taxon>
        <taxon>Betaproteobacteria</taxon>
        <taxon>Burkholderiales</taxon>
        <taxon>Comamonadaceae</taxon>
        <taxon>Ramlibacter</taxon>
    </lineage>
</organism>
<keyword evidence="4" id="KW-1185">Reference proteome</keyword>
<sequence length="377" mass="39319">MAFAETLRSATIACSITLLVGCLPSGAMAAGELPAPAASSSQPEVLTLDEAARFLRVEPQALADLAKSSSVPARSVQGQWRFLRAALADWLRGDRFVAAATPPQAARAAASAPQAVGEKPNARTAEETALRDQGVLMPAGRTSVEAGLSYSRSERQNFGLLRVVQNTTTASFTARYGLRDDLQVSARLPATYRRISTDVVPALGNSTSTSDTYAGDLSSSVLGVLAREGVGRPNVVVSGDVVVPTGPGDRGVGAGIVLSKSFDPVVLFGGANYMRGFQVDGVDPRRTLGENNVGFNFGYVYALNDSVALSGTFIGSYKTYPRSFGTSTLTPSRESYQLQLGATMQVGRGVFVEPAIGIGIGGASPDVTLSVNVPFAF</sequence>
<evidence type="ECO:0000259" key="2">
    <source>
        <dbReference type="Pfam" id="PF12728"/>
    </source>
</evidence>
<proteinExistence type="predicted"/>
<dbReference type="EMBL" id="JABBFX010000001">
    <property type="protein sequence ID" value="NML44458.1"/>
    <property type="molecule type" value="Genomic_DNA"/>
</dbReference>
<feature type="chain" id="PRO_5032487492" evidence="1">
    <location>
        <begin position="30"/>
        <end position="377"/>
    </location>
</feature>
<dbReference type="Proteomes" id="UP000541185">
    <property type="component" value="Unassembled WGS sequence"/>
</dbReference>